<dbReference type="EMBL" id="AB298287">
    <property type="protein sequence ID" value="BAF75975.1"/>
    <property type="molecule type" value="Genomic_DNA"/>
</dbReference>
<organism evidence="1">
    <name type="scientific">Lactococcus lactis</name>
    <dbReference type="NCBI Taxonomy" id="1358"/>
    <lineage>
        <taxon>Bacteria</taxon>
        <taxon>Bacillati</taxon>
        <taxon>Bacillota</taxon>
        <taxon>Bacilli</taxon>
        <taxon>Lactobacillales</taxon>
        <taxon>Streptococcaceae</taxon>
        <taxon>Lactococcus</taxon>
    </lineage>
</organism>
<dbReference type="EMBL" id="AB740019">
    <property type="protein sequence ID" value="BAM73616.1"/>
    <property type="molecule type" value="Genomic_DNA"/>
</dbReference>
<reference evidence="1" key="1">
    <citation type="journal article" date="2007" name="Biosci. Biotechnol. Biochem.">
        <title>Characterization and structure analysis of a novel bacteriocin, lacticin Z, produced by Lactococcus lactis QU 14.</title>
        <authorList>
            <person name="Iwatani S."/>
            <person name="Zendo T."/>
            <person name="Yoneyama F."/>
            <person name="Nakayama J."/>
            <person name="Sonomoto K."/>
        </authorList>
    </citation>
    <scope>NUCLEOTIDE SEQUENCE</scope>
    <source>
        <strain evidence="1">QU 14</strain>
    </source>
</reference>
<protein>
    <submittedName>
        <fullName evidence="1">Lacticin Z</fullName>
    </submittedName>
</protein>
<reference evidence="2" key="2">
    <citation type="journal article" date="2012" name="Microbiology">
        <title>Identification of the genes involved in the secretion and self-immunity of lacticin Q, an unmodified leaderless bacteriocin from Lactococcus lactis QU 5.</title>
        <authorList>
            <person name="Iwatani S."/>
            <person name="Yoneyama F."/>
            <person name="Miyashita S."/>
            <person name="Zendo T."/>
            <person name="Nakayama J."/>
            <person name="Sonomoto K."/>
        </authorList>
    </citation>
    <scope>NUCLEOTIDE SEQUENCE</scope>
    <source>
        <strain evidence="2">QU 14</strain>
    </source>
</reference>
<dbReference type="Pfam" id="PF11758">
    <property type="entry name" value="Bacteriocin_IIi"/>
    <property type="match status" value="1"/>
</dbReference>
<sequence>MAGFLKVVQILAKYGSKAVQWAWANKGKILDWINAGQAIDWVVEKIKQILGIK</sequence>
<name>A7M6Q0_9LACT</name>
<proteinExistence type="predicted"/>
<gene>
    <name evidence="1" type="primary">lnqZ</name>
</gene>
<evidence type="ECO:0000313" key="2">
    <source>
        <dbReference type="EMBL" id="BAM73616.1"/>
    </source>
</evidence>
<dbReference type="InterPro" id="IPR020968">
    <property type="entry name" value="Bacteriocin_II_aureocin-like"/>
</dbReference>
<dbReference type="NCBIfam" id="NF033881">
    <property type="entry name" value="aureocin_A53"/>
    <property type="match status" value="1"/>
</dbReference>
<evidence type="ECO:0000313" key="1">
    <source>
        <dbReference type="EMBL" id="BAF75975.1"/>
    </source>
</evidence>
<dbReference type="SMR" id="A7M6Q0"/>
<accession>A7M6Q0</accession>
<dbReference type="AlphaFoldDB" id="A7M6Q0"/>